<proteinExistence type="predicted"/>
<feature type="signal peptide" evidence="2">
    <location>
        <begin position="1"/>
        <end position="20"/>
    </location>
</feature>
<dbReference type="OrthoDB" id="8052761at2759"/>
<name>A0A6I9VK00_BACDO</name>
<evidence type="ECO:0000256" key="1">
    <source>
        <dbReference type="SAM" id="MobiDB-lite"/>
    </source>
</evidence>
<gene>
    <name evidence="4" type="primary">LOC105233662</name>
</gene>
<keyword evidence="3" id="KW-1185">Reference proteome</keyword>
<dbReference type="Proteomes" id="UP001652620">
    <property type="component" value="Chromosome 3"/>
</dbReference>
<dbReference type="AlphaFoldDB" id="A0A6I9VK00"/>
<feature type="compositionally biased region" description="Basic and acidic residues" evidence="1">
    <location>
        <begin position="321"/>
        <end position="337"/>
    </location>
</feature>
<sequence length="837" mass="93622">MRLFVVSVLSLLAASSGAYAAAVGGYPYRAELLAYSPARGEFAAVNALTPDYAHYINQQAAAQIFGYRYPEPIESRRITYEEYLNQLAKGTLKDETELIKKRDEHFRLWAVHVYDQYRQELERLKAAGKEPTTDMLAKINAFEVVLTAPKSDNSQETSIIKQLREEHLRFWNESRRKAMLALQLEEEGKAQQISAGEQAVKSTNYSPDAGEKLFQNAPTQAIFLSETAEQKKAREEHLRIYQEQVQRVQALQASAGKTSDSNDVQSSKVARLEYTAEQGVQQPAQGVTIVENLSYLQETPEVQRAKAEHLRLWNEAKLRAEKEEKEEKEGKKYEDKQLQSQSGVQKLTQTTSETQNLVQSDNTYLEQQKQLSDAFKSGTLTGSAPTNEQKQEQTLTPVQDTPEVKRAREEHLRGFEETLNKVFVAPLTSENAPKLAAQQPVSTQTLQQSAPATNSEPLATAKSSLQTDAYQSQPQVYAGVQETAEVQRAREEHLKLVKEAHLKASLTSKAEKVQTETEVKPLLYDVSADKLAEEQYADEEARLRVVEAKQREAELLAETERLREEQRLQAKELLRLQEEEQRRQEQERLDQSNENKEAVHYAEKPQLPIAAPPKETLESLIQVQYQSDPAATYDIRDTEKYTANPYLLRYAVPGGNVKQIGTPIATTAYYIGAQKPAQQQQGYANAGVYYLRDANEGYLKLDNPYFLHYITNQQGGKDTLATADAASLASALAALHQAQKIEQPIAATFGQKPIAPSVPIAPVAPSVPLTPLAPAAPILPIAPLVPNADNMKIVYGNDAALAALEKATREHFRAHEIALEQLRLANQKQSPLQKDCY</sequence>
<feature type="compositionally biased region" description="Polar residues" evidence="1">
    <location>
        <begin position="439"/>
        <end position="457"/>
    </location>
</feature>
<accession>A0A6I9VK00</accession>
<evidence type="ECO:0000313" key="4">
    <source>
        <dbReference type="RefSeq" id="XP_011214098.2"/>
    </source>
</evidence>
<feature type="region of interest" description="Disordered" evidence="1">
    <location>
        <begin position="435"/>
        <end position="457"/>
    </location>
</feature>
<dbReference type="KEGG" id="bdr:105233662"/>
<feature type="compositionally biased region" description="Polar residues" evidence="1">
    <location>
        <begin position="338"/>
        <end position="355"/>
    </location>
</feature>
<feature type="region of interest" description="Disordered" evidence="1">
    <location>
        <begin position="582"/>
        <end position="609"/>
    </location>
</feature>
<reference evidence="4" key="1">
    <citation type="submission" date="2025-08" db="UniProtKB">
        <authorList>
            <consortium name="RefSeq"/>
        </authorList>
    </citation>
    <scope>IDENTIFICATION</scope>
    <source>
        <tissue evidence="4">Adult</tissue>
    </source>
</reference>
<evidence type="ECO:0000256" key="2">
    <source>
        <dbReference type="SAM" id="SignalP"/>
    </source>
</evidence>
<dbReference type="RefSeq" id="XP_011214098.2">
    <property type="nucleotide sequence ID" value="XM_011215796.3"/>
</dbReference>
<protein>
    <submittedName>
        <fullName evidence="4">Trichohyalin</fullName>
    </submittedName>
</protein>
<feature type="compositionally biased region" description="Polar residues" evidence="1">
    <location>
        <begin position="378"/>
        <end position="399"/>
    </location>
</feature>
<dbReference type="GeneID" id="105233662"/>
<dbReference type="InParanoid" id="A0A6I9VK00"/>
<organism evidence="3 4">
    <name type="scientific">Bactrocera dorsalis</name>
    <name type="common">Oriental fruit fly</name>
    <name type="synonym">Dacus dorsalis</name>
    <dbReference type="NCBI Taxonomy" id="27457"/>
    <lineage>
        <taxon>Eukaryota</taxon>
        <taxon>Metazoa</taxon>
        <taxon>Ecdysozoa</taxon>
        <taxon>Arthropoda</taxon>
        <taxon>Hexapoda</taxon>
        <taxon>Insecta</taxon>
        <taxon>Pterygota</taxon>
        <taxon>Neoptera</taxon>
        <taxon>Endopterygota</taxon>
        <taxon>Diptera</taxon>
        <taxon>Brachycera</taxon>
        <taxon>Muscomorpha</taxon>
        <taxon>Tephritoidea</taxon>
        <taxon>Tephritidae</taxon>
        <taxon>Bactrocera</taxon>
        <taxon>Bactrocera</taxon>
    </lineage>
</organism>
<keyword evidence="2" id="KW-0732">Signal</keyword>
<feature type="compositionally biased region" description="Basic and acidic residues" evidence="1">
    <location>
        <begin position="582"/>
        <end position="603"/>
    </location>
</feature>
<feature type="region of interest" description="Disordered" evidence="1">
    <location>
        <begin position="377"/>
        <end position="404"/>
    </location>
</feature>
<feature type="region of interest" description="Disordered" evidence="1">
    <location>
        <begin position="321"/>
        <end position="355"/>
    </location>
</feature>
<evidence type="ECO:0000313" key="3">
    <source>
        <dbReference type="Proteomes" id="UP001652620"/>
    </source>
</evidence>
<feature type="chain" id="PRO_5046921816" evidence="2">
    <location>
        <begin position="21"/>
        <end position="837"/>
    </location>
</feature>